<dbReference type="InterPro" id="IPR020843">
    <property type="entry name" value="ER"/>
</dbReference>
<evidence type="ECO:0000259" key="1">
    <source>
        <dbReference type="SMART" id="SM00829"/>
    </source>
</evidence>
<dbReference type="RefSeq" id="WP_203193753.1">
    <property type="nucleotide sequence ID" value="NZ_CP063362.1"/>
</dbReference>
<feature type="domain" description="Enoyl reductase (ER)" evidence="1">
    <location>
        <begin position="14"/>
        <end position="330"/>
    </location>
</feature>
<dbReference type="SMART" id="SM00829">
    <property type="entry name" value="PKS_ER"/>
    <property type="match status" value="1"/>
</dbReference>
<organism evidence="2 3">
    <name type="scientific">Xanthobacter dioxanivorans</name>
    <dbReference type="NCBI Taxonomy" id="2528964"/>
    <lineage>
        <taxon>Bacteria</taxon>
        <taxon>Pseudomonadati</taxon>
        <taxon>Pseudomonadota</taxon>
        <taxon>Alphaproteobacteria</taxon>
        <taxon>Hyphomicrobiales</taxon>
        <taxon>Xanthobacteraceae</taxon>
        <taxon>Xanthobacter</taxon>
    </lineage>
</organism>
<dbReference type="Pfam" id="PF08240">
    <property type="entry name" value="ADH_N"/>
    <property type="match status" value="1"/>
</dbReference>
<dbReference type="Gene3D" id="3.40.50.720">
    <property type="entry name" value="NAD(P)-binding Rossmann-like Domain"/>
    <property type="match status" value="1"/>
</dbReference>
<accession>A0A974PNI1</accession>
<keyword evidence="3" id="KW-1185">Reference proteome</keyword>
<proteinExistence type="predicted"/>
<evidence type="ECO:0000313" key="2">
    <source>
        <dbReference type="EMBL" id="QRG06839.1"/>
    </source>
</evidence>
<reference evidence="2 3" key="1">
    <citation type="submission" date="2020-10" db="EMBL/GenBank/DDBJ databases">
        <title>Degradation of 1,4-Dioxane by Xanthobacter sp. YN2, via a Novel Group-2 Soluble Di-Iron Monooxygenase.</title>
        <authorList>
            <person name="Ma F."/>
            <person name="Wang Y."/>
            <person name="Yang J."/>
            <person name="Guo H."/>
            <person name="Su D."/>
            <person name="Yu L."/>
        </authorList>
    </citation>
    <scope>NUCLEOTIDE SEQUENCE [LARGE SCALE GENOMIC DNA]</scope>
    <source>
        <strain evidence="2 3">YN2</strain>
    </source>
</reference>
<dbReference type="InterPro" id="IPR013149">
    <property type="entry name" value="ADH-like_C"/>
</dbReference>
<dbReference type="PANTHER" id="PTHR43677:SF4">
    <property type="entry name" value="QUINONE OXIDOREDUCTASE-LIKE PROTEIN 2"/>
    <property type="match status" value="1"/>
</dbReference>
<dbReference type="Pfam" id="PF00107">
    <property type="entry name" value="ADH_zinc_N"/>
    <property type="match status" value="1"/>
</dbReference>
<dbReference type="GO" id="GO:0008270">
    <property type="term" value="F:zinc ion binding"/>
    <property type="evidence" value="ECO:0007669"/>
    <property type="project" value="InterPro"/>
</dbReference>
<protein>
    <submittedName>
        <fullName evidence="2">NADPH:quinone oxidoreductase family protein</fullName>
    </submittedName>
</protein>
<dbReference type="InterPro" id="IPR051397">
    <property type="entry name" value="Zn-ADH-like_protein"/>
</dbReference>
<sequence>MATLMQALLVTGYGGAAAVRVTRVPVPAPGAGEVLIRTGAGALNFLDLLMLEGKYQVKPPLPFVPGRDLAGEIVALGSGVEGLSVGQRVAAQPPFGAFAEYAVAPDHACQPLPDTVDDVAGAASGIVLATVVGALRLRGRLGPGEWVLVTGAAGGVGTAAIQLARHLGAHVVALVSSAAKAEAVRRLGAEVVLRSDLLPAGTTALRDALKAEDIGGVDVVVDMVGGPDVDGLLRCLRPGGRFVIVGFASGQIPQIPANYLLLKDIEVHGSSLDRLFRTRDPRLREGMRAAFELLGAGRMTAAVDAVMPFRDFAEASRRLVRREVVGKIVFQGF</sequence>
<name>A0A974PNI1_9HYPH</name>
<dbReference type="SUPFAM" id="SSF51735">
    <property type="entry name" value="NAD(P)-binding Rossmann-fold domains"/>
    <property type="match status" value="1"/>
</dbReference>
<dbReference type="Proteomes" id="UP000596427">
    <property type="component" value="Chromosome"/>
</dbReference>
<dbReference type="GO" id="GO:0016491">
    <property type="term" value="F:oxidoreductase activity"/>
    <property type="evidence" value="ECO:0007669"/>
    <property type="project" value="InterPro"/>
</dbReference>
<dbReference type="CDD" id="cd08241">
    <property type="entry name" value="QOR1"/>
    <property type="match status" value="1"/>
</dbReference>
<dbReference type="InterPro" id="IPR011032">
    <property type="entry name" value="GroES-like_sf"/>
</dbReference>
<dbReference type="InterPro" id="IPR002364">
    <property type="entry name" value="Quin_OxRdtase/zeta-crystal_CS"/>
</dbReference>
<dbReference type="AlphaFoldDB" id="A0A974PNI1"/>
<dbReference type="PROSITE" id="PS01162">
    <property type="entry name" value="QOR_ZETA_CRYSTAL"/>
    <property type="match status" value="1"/>
</dbReference>
<dbReference type="SUPFAM" id="SSF50129">
    <property type="entry name" value="GroES-like"/>
    <property type="match status" value="1"/>
</dbReference>
<dbReference type="EMBL" id="CP063362">
    <property type="protein sequence ID" value="QRG06839.1"/>
    <property type="molecule type" value="Genomic_DNA"/>
</dbReference>
<dbReference type="PANTHER" id="PTHR43677">
    <property type="entry name" value="SHORT-CHAIN DEHYDROGENASE/REDUCTASE"/>
    <property type="match status" value="1"/>
</dbReference>
<gene>
    <name evidence="2" type="ORF">EZH22_28990</name>
</gene>
<dbReference type="InterPro" id="IPR036291">
    <property type="entry name" value="NAD(P)-bd_dom_sf"/>
</dbReference>
<evidence type="ECO:0000313" key="3">
    <source>
        <dbReference type="Proteomes" id="UP000596427"/>
    </source>
</evidence>
<dbReference type="Gene3D" id="3.90.180.10">
    <property type="entry name" value="Medium-chain alcohol dehydrogenases, catalytic domain"/>
    <property type="match status" value="1"/>
</dbReference>
<dbReference type="KEGG" id="xdi:EZH22_28990"/>
<dbReference type="InterPro" id="IPR013154">
    <property type="entry name" value="ADH-like_N"/>
</dbReference>